<keyword evidence="9" id="KW-1133">Transmembrane helix</keyword>
<evidence type="ECO:0000313" key="10">
    <source>
        <dbReference type="EMBL" id="CAK7911037.1"/>
    </source>
</evidence>
<dbReference type="EMBL" id="OZ004258">
    <property type="protein sequence ID" value="CAK7911037.1"/>
    <property type="molecule type" value="Genomic_DNA"/>
</dbReference>
<keyword evidence="4 8" id="KW-0479">Metal-binding</keyword>
<evidence type="ECO:0000256" key="6">
    <source>
        <dbReference type="ARBA" id="ARBA00023004"/>
    </source>
</evidence>
<dbReference type="InterPro" id="IPR036396">
    <property type="entry name" value="Cyt_P450_sf"/>
</dbReference>
<sequence>MLSLDLFTEHRYVLAVVLFFTIYHVVTHLRYALAARKLNCKPLPDRTLAFWGIPLFFKALKLKKEGRMIDYSKERFDTTGLDTFKFRIAGMRLFTTRDPENIKAMLATQFNDFGLGARHDQLFPFLGDGIFTLDGNGWKHSRAMLRPQFAREQVAHLSSLEPHVQLLKKHIQNTKGGKFEIQELFFKLTVDSATEFLFGESVSSLADETVVNNYYESINFDGKKGFAEAFNTTQKYLSTRLLAQRLYWIFDSKKFRDYCARVHKFSDYYVQKALDASPQELEEKGKDGYIFLYELVKETRNRKVLRDQLLNILLAGRDTTASLLSFAFFEMARNQQIWKKLRKEIDENFSLGDNVDLDLITFESLKKCEYLKAIINETLRLYPSVPHNSRIATKDTSLPRGGGEDGQSPVFIPKGQTVTYAVSSMHRSKRYYGEDAEVFRPERWLSGETKKVGWAYLPFNGGPRICLGQQFALTEAGYVISRLAQIFPNLSSFDDEYPPRKSSHLTMCLQDGVNISLS</sequence>
<name>A0ABP0EFX0_9ASCO</name>
<dbReference type="InterPro" id="IPR017972">
    <property type="entry name" value="Cyt_P450_CS"/>
</dbReference>
<proteinExistence type="inferred from homology"/>
<dbReference type="InterPro" id="IPR002402">
    <property type="entry name" value="Cyt_P450_E_grp-II"/>
</dbReference>
<evidence type="ECO:0000313" key="11">
    <source>
        <dbReference type="Proteomes" id="UP001497600"/>
    </source>
</evidence>
<feature type="transmembrane region" description="Helical" evidence="9">
    <location>
        <begin position="12"/>
        <end position="33"/>
    </location>
</feature>
<organism evidence="10 11">
    <name type="scientific">[Candida] anglica</name>
    <dbReference type="NCBI Taxonomy" id="148631"/>
    <lineage>
        <taxon>Eukaryota</taxon>
        <taxon>Fungi</taxon>
        <taxon>Dikarya</taxon>
        <taxon>Ascomycota</taxon>
        <taxon>Saccharomycotina</taxon>
        <taxon>Pichiomycetes</taxon>
        <taxon>Debaryomycetaceae</taxon>
        <taxon>Kurtzmaniella</taxon>
    </lineage>
</organism>
<dbReference type="InterPro" id="IPR001128">
    <property type="entry name" value="Cyt_P450"/>
</dbReference>
<keyword evidence="11" id="KW-1185">Reference proteome</keyword>
<accession>A0ABP0EFX0</accession>
<keyword evidence="7 8" id="KW-0503">Monooxygenase</keyword>
<dbReference type="PANTHER" id="PTHR24287:SF1">
    <property type="entry name" value="P450, PUTATIVE (EUROFUNG)-RELATED"/>
    <property type="match status" value="1"/>
</dbReference>
<evidence type="ECO:0000256" key="9">
    <source>
        <dbReference type="SAM" id="Phobius"/>
    </source>
</evidence>
<gene>
    <name evidence="10" type="primary">CYP52A12</name>
    <name evidence="10" type="ORF">CAAN4_F00606</name>
</gene>
<comment type="similarity">
    <text evidence="2 8">Belongs to the cytochrome P450 family.</text>
</comment>
<dbReference type="Gene3D" id="1.10.630.10">
    <property type="entry name" value="Cytochrome P450"/>
    <property type="match status" value="1"/>
</dbReference>
<dbReference type="PROSITE" id="PS00086">
    <property type="entry name" value="CYTOCHROME_P450"/>
    <property type="match status" value="1"/>
</dbReference>
<keyword evidence="3 8" id="KW-0349">Heme</keyword>
<keyword evidence="6 8" id="KW-0408">Iron</keyword>
<comment type="cofactor">
    <cofactor evidence="1">
        <name>heme</name>
        <dbReference type="ChEBI" id="CHEBI:30413"/>
    </cofactor>
</comment>
<dbReference type="SUPFAM" id="SSF48264">
    <property type="entry name" value="Cytochrome P450"/>
    <property type="match status" value="1"/>
</dbReference>
<dbReference type="PRINTS" id="PR00385">
    <property type="entry name" value="P450"/>
</dbReference>
<dbReference type="Pfam" id="PF00067">
    <property type="entry name" value="p450"/>
    <property type="match status" value="1"/>
</dbReference>
<evidence type="ECO:0000256" key="3">
    <source>
        <dbReference type="ARBA" id="ARBA00022617"/>
    </source>
</evidence>
<dbReference type="CDD" id="cd11063">
    <property type="entry name" value="CYP52"/>
    <property type="match status" value="1"/>
</dbReference>
<evidence type="ECO:0000256" key="8">
    <source>
        <dbReference type="RuleBase" id="RU000461"/>
    </source>
</evidence>
<protein>
    <submittedName>
        <fullName evidence="10">Cytochrome P450 52A12</fullName>
    </submittedName>
</protein>
<dbReference type="InterPro" id="IPR002974">
    <property type="entry name" value="Cyt_P450_E_CYP52_ascomycetes"/>
</dbReference>
<evidence type="ECO:0000256" key="4">
    <source>
        <dbReference type="ARBA" id="ARBA00022723"/>
    </source>
</evidence>
<dbReference type="PANTHER" id="PTHR24287">
    <property type="entry name" value="P450, PUTATIVE (EUROFUNG)-RELATED"/>
    <property type="match status" value="1"/>
</dbReference>
<evidence type="ECO:0000256" key="5">
    <source>
        <dbReference type="ARBA" id="ARBA00023002"/>
    </source>
</evidence>
<keyword evidence="9" id="KW-0472">Membrane</keyword>
<evidence type="ECO:0000256" key="1">
    <source>
        <dbReference type="ARBA" id="ARBA00001971"/>
    </source>
</evidence>
<dbReference type="InterPro" id="IPR047146">
    <property type="entry name" value="Cyt_P450_E_CYP52_fungi"/>
</dbReference>
<keyword evidence="5 8" id="KW-0560">Oxidoreductase</keyword>
<keyword evidence="9" id="KW-0812">Transmembrane</keyword>
<reference evidence="10 11" key="1">
    <citation type="submission" date="2024-01" db="EMBL/GenBank/DDBJ databases">
        <authorList>
            <consortium name="Genoscope - CEA"/>
            <person name="William W."/>
        </authorList>
    </citation>
    <scope>NUCLEOTIDE SEQUENCE [LARGE SCALE GENOMIC DNA]</scope>
    <source>
        <strain evidence="10 11">29B2s-10</strain>
    </source>
</reference>
<evidence type="ECO:0000256" key="7">
    <source>
        <dbReference type="ARBA" id="ARBA00023033"/>
    </source>
</evidence>
<evidence type="ECO:0000256" key="2">
    <source>
        <dbReference type="ARBA" id="ARBA00010617"/>
    </source>
</evidence>
<dbReference type="PRINTS" id="PR01239">
    <property type="entry name" value="EP450IICYP52"/>
</dbReference>
<dbReference type="Proteomes" id="UP001497600">
    <property type="component" value="Chromosome F"/>
</dbReference>
<dbReference type="PRINTS" id="PR00464">
    <property type="entry name" value="EP450II"/>
</dbReference>